<dbReference type="RefSeq" id="XP_014474404.1">
    <property type="nucleotide sequence ID" value="XM_014618918.1"/>
</dbReference>
<gene>
    <name evidence="2" type="primary">LOC106744277</name>
</gene>
<protein>
    <submittedName>
        <fullName evidence="2">Uncharacterized protein LOC106744277 isoform X2</fullName>
    </submittedName>
</protein>
<evidence type="ECO:0000313" key="2">
    <source>
        <dbReference type="RefSeq" id="XP_014474404.1"/>
    </source>
</evidence>
<evidence type="ECO:0000313" key="1">
    <source>
        <dbReference type="Proteomes" id="UP000515204"/>
    </source>
</evidence>
<dbReference type="GeneID" id="106744277"/>
<keyword evidence="1" id="KW-1185">Reference proteome</keyword>
<sequence length="90" mass="10641">MKMMLVKVIYRELVLQIQEAFVPLSSTSYHRHRRRQNSLITSVDFSEYPLRDHNVLAVAVPRAKITRRDLSLPRRTRCLICTSCNVHLQY</sequence>
<organism evidence="1 2">
    <name type="scientific">Dinoponera quadriceps</name>
    <name type="common">South American ant</name>
    <dbReference type="NCBI Taxonomy" id="609295"/>
    <lineage>
        <taxon>Eukaryota</taxon>
        <taxon>Metazoa</taxon>
        <taxon>Ecdysozoa</taxon>
        <taxon>Arthropoda</taxon>
        <taxon>Hexapoda</taxon>
        <taxon>Insecta</taxon>
        <taxon>Pterygota</taxon>
        <taxon>Neoptera</taxon>
        <taxon>Endopterygota</taxon>
        <taxon>Hymenoptera</taxon>
        <taxon>Apocrita</taxon>
        <taxon>Aculeata</taxon>
        <taxon>Formicoidea</taxon>
        <taxon>Formicidae</taxon>
        <taxon>Ponerinae</taxon>
        <taxon>Ponerini</taxon>
        <taxon>Dinoponera</taxon>
    </lineage>
</organism>
<name>A0A6P3X961_DINQU</name>
<proteinExistence type="predicted"/>
<dbReference type="AlphaFoldDB" id="A0A6P3X961"/>
<dbReference type="Proteomes" id="UP000515204">
    <property type="component" value="Unplaced"/>
</dbReference>
<accession>A0A6P3X961</accession>
<reference evidence="2" key="1">
    <citation type="submission" date="2025-08" db="UniProtKB">
        <authorList>
            <consortium name="RefSeq"/>
        </authorList>
    </citation>
    <scope>IDENTIFICATION</scope>
</reference>